<gene>
    <name evidence="4" type="ORF">Q4I30_002667</name>
</gene>
<feature type="region of interest" description="Disordered" evidence="2">
    <location>
        <begin position="700"/>
        <end position="847"/>
    </location>
</feature>
<feature type="compositionally biased region" description="Low complexity" evidence="2">
    <location>
        <begin position="814"/>
        <end position="831"/>
    </location>
</feature>
<feature type="compositionally biased region" description="Low complexity" evidence="2">
    <location>
        <begin position="576"/>
        <end position="585"/>
    </location>
</feature>
<evidence type="ECO:0000256" key="2">
    <source>
        <dbReference type="SAM" id="MobiDB-lite"/>
    </source>
</evidence>
<dbReference type="PANTHER" id="PTHR45691">
    <property type="entry name" value="PROTEIN DIAPHANOUS"/>
    <property type="match status" value="1"/>
</dbReference>
<feature type="compositionally biased region" description="Polar residues" evidence="2">
    <location>
        <begin position="547"/>
        <end position="571"/>
    </location>
</feature>
<feature type="compositionally biased region" description="Low complexity" evidence="2">
    <location>
        <begin position="404"/>
        <end position="415"/>
    </location>
</feature>
<feature type="region of interest" description="Disordered" evidence="2">
    <location>
        <begin position="1201"/>
        <end position="1315"/>
    </location>
</feature>
<dbReference type="EMBL" id="JBAMZL010000018">
    <property type="protein sequence ID" value="KAL0509876.1"/>
    <property type="molecule type" value="Genomic_DNA"/>
</dbReference>
<accession>A0AAW3AQF8</accession>
<dbReference type="GO" id="GO:0005884">
    <property type="term" value="C:actin filament"/>
    <property type="evidence" value="ECO:0007669"/>
    <property type="project" value="TreeGrafter"/>
</dbReference>
<dbReference type="SMART" id="SM00498">
    <property type="entry name" value="FH2"/>
    <property type="match status" value="1"/>
</dbReference>
<keyword evidence="5" id="KW-1185">Reference proteome</keyword>
<feature type="compositionally biased region" description="Pro residues" evidence="2">
    <location>
        <begin position="763"/>
        <end position="774"/>
    </location>
</feature>
<comment type="caution">
    <text evidence="4">The sequence shown here is derived from an EMBL/GenBank/DDBJ whole genome shotgun (WGS) entry which is preliminary data.</text>
</comment>
<dbReference type="Proteomes" id="UP001482455">
    <property type="component" value="Unassembled WGS sequence"/>
</dbReference>
<feature type="region of interest" description="Disordered" evidence="2">
    <location>
        <begin position="394"/>
        <end position="585"/>
    </location>
</feature>
<dbReference type="SUPFAM" id="SSF101447">
    <property type="entry name" value="Formin homology 2 domain (FH2 domain)"/>
    <property type="match status" value="1"/>
</dbReference>
<dbReference type="PANTHER" id="PTHR45691:SF6">
    <property type="entry name" value="PROTEIN DIAPHANOUS"/>
    <property type="match status" value="1"/>
</dbReference>
<sequence length="1448" mass="154837">MSFRRPPPIRRSCTSIEFARAGEDVTPESNFTVSRVMDADSVMVNVGEPIASPNTPARVRSPEHPRRRSSVRIDDAILPQPSTSISMSLQKLRRPSVSEWRRRGSPTASGPNVSLRRFSRPNTVEVSKDYLQSVAEAHGVTAEHVRDVMIAAQGDTDLMLAILQSEADAQLASPANIDVLHFGTQETVRRLLLFLELPQEWEGEVVRTLNVTSGDAQEAAAILAQKSGRRSISLPSDITASRQQVLTPTEAEQLPLLLQRLGESPSGEVHQLQSEFPDRTTDEIRTALQLTDGNMANARVFLREGHTASKKSNRDAINSIFARVAATRGSRPRPDHRKEIEAVYYKLNGAVGVRSSTAMIPNLTTGEDVVTTSLSPQEFQLYRSGGEAFDTLNSQQRVSQSEGSTPTASTLSTLLFPKTAPSPLTPDVTASRGSDKAHAPRCPQTQPLPPVTSIATPSFSDRGASETRYPSNAARQSVMRVSSHGSPSAAAVADTSQRATPPVLRARRPSLSREATNVSTRLASHLELSSQHPVRTGGSAAAAGSSTVALNNSPSASTADSSAIVHSSGCTPPSPRSAAVVAPRRSSVAAVNLNDYRGSGAAAEARRTENLWTSTGGNVAGGSGAYFASVALGSALSASQQLAGQPLHSPHTESLVRTVLSQLGKSTESEQDKGQHHQQQHQHRVSSELVDAISVRAFWPKGSADSNSSTVSASGVSTPTLMAPPPPPHGSTAMAPTAANLVSPPGLPPPPPPPGYKAVGPASCPPPPPPPLPPGGSGTPSLPAGLPPPPPPGIPPPTGGPKLPPPPPPPPPQMGNGPLLPQGKGASAAAAPVPNSSTTRNVPINGAVGDSDDAIFKAARPIGLTAGARHKLLALFPKAAPKHTMEEEEAAARAQPILDPNRDRNVGIVLKFIRLPIQQIEASVRTFDTLTLGEERISGLLKIIPTADDFEAIARAQLEHGGPWRRAEEQQLPPSVRFFLMTQHIDLYAERIHAWSLRYELHGRLEYLEQKLSKADKAIDAIFASPSLPDLLYYLLEVSNFLNTGSRFQGAKGFPITQLPQIMNFRTTDGKGTLLQYLAEMLEAVNPHLQQISSELMPTVDEGCDIDVASIEQELKKLRGRLQKCKLLIEQLKNDVRWTNVLGKFIYRSLPVLERVEKLAESINRKAERLREFLCEKKETFSLNEVLRVLSNFCKRYEQERDKQRLRQERQDRMEGNKQRRQSMMSGAIASEGDLPLQTQPTSPPKRRLNAQPQSLDRPSLDLHASANTAKGDKDSPDAALRLQRSPQPREDVANAESRPSGLRGGASGQSPGLACASCSIGSSGTAEHARLHSLRSNVSGAGDRAKNRTSPPVDRTTTSSSSTPVNSITGGGYYRRLSNSKVKQPGDGTPIASGGGPPPSSSAHSITGAVGGEVLPPVDRSTLVTSARPSNSARTPVTSVQRGAQQR</sequence>
<feature type="compositionally biased region" description="Polar residues" evidence="2">
    <location>
        <begin position="513"/>
        <end position="533"/>
    </location>
</feature>
<evidence type="ECO:0000256" key="1">
    <source>
        <dbReference type="SAM" id="Coils"/>
    </source>
</evidence>
<dbReference type="Pfam" id="PF02181">
    <property type="entry name" value="FH2"/>
    <property type="match status" value="1"/>
</dbReference>
<feature type="compositionally biased region" description="Low complexity" evidence="2">
    <location>
        <begin position="537"/>
        <end position="546"/>
    </location>
</feature>
<feature type="compositionally biased region" description="Polar residues" evidence="2">
    <location>
        <begin position="468"/>
        <end position="486"/>
    </location>
</feature>
<dbReference type="Gene3D" id="1.20.58.2220">
    <property type="entry name" value="Formin, FH2 domain"/>
    <property type="match status" value="1"/>
</dbReference>
<feature type="region of interest" description="Disordered" evidence="2">
    <location>
        <begin position="88"/>
        <end position="115"/>
    </location>
</feature>
<feature type="compositionally biased region" description="Basic and acidic residues" evidence="2">
    <location>
        <begin position="1201"/>
        <end position="1218"/>
    </location>
</feature>
<reference evidence="4 5" key="1">
    <citation type="submission" date="2024-02" db="EMBL/GenBank/DDBJ databases">
        <title>FIRST GENOME SEQUENCES OF Leishmania (Viannia) shawi, Leishmania (Viannia) lindenbergi AND Leishmania (Viannia) utingensis.</title>
        <authorList>
            <person name="Resadore F."/>
            <person name="Custodio M.G.F."/>
            <person name="Boite M.C."/>
            <person name="Cupolillo E."/>
            <person name="Ferreira G.E.M."/>
        </authorList>
    </citation>
    <scope>NUCLEOTIDE SEQUENCE [LARGE SCALE GENOMIC DNA]</scope>
    <source>
        <strain evidence="4 5">ITUB/BR/1977/M4964</strain>
    </source>
</reference>
<dbReference type="InterPro" id="IPR042201">
    <property type="entry name" value="FH2_Formin_sf"/>
</dbReference>
<organism evidence="4 5">
    <name type="scientific">Leishmania utingensis</name>
    <dbReference type="NCBI Taxonomy" id="653362"/>
    <lineage>
        <taxon>Eukaryota</taxon>
        <taxon>Discoba</taxon>
        <taxon>Euglenozoa</taxon>
        <taxon>Kinetoplastea</taxon>
        <taxon>Metakinetoplastina</taxon>
        <taxon>Trypanosomatida</taxon>
        <taxon>Trypanosomatidae</taxon>
        <taxon>Leishmaniinae</taxon>
        <taxon>Leishmania</taxon>
    </lineage>
</organism>
<name>A0AAW3AQF8_9TRYP</name>
<dbReference type="InterPro" id="IPR051412">
    <property type="entry name" value="Formin_Homology_Diaphanous_sf"/>
</dbReference>
<keyword evidence="1" id="KW-0175">Coiled coil</keyword>
<evidence type="ECO:0000313" key="4">
    <source>
        <dbReference type="EMBL" id="KAL0509876.1"/>
    </source>
</evidence>
<feature type="compositionally biased region" description="Pro residues" evidence="2">
    <location>
        <begin position="785"/>
        <end position="813"/>
    </location>
</feature>
<feature type="region of interest" description="Disordered" evidence="2">
    <location>
        <begin position="48"/>
        <end position="69"/>
    </location>
</feature>
<dbReference type="GO" id="GO:0030041">
    <property type="term" value="P:actin filament polymerization"/>
    <property type="evidence" value="ECO:0007669"/>
    <property type="project" value="TreeGrafter"/>
</dbReference>
<evidence type="ECO:0000313" key="5">
    <source>
        <dbReference type="Proteomes" id="UP001482455"/>
    </source>
</evidence>
<feature type="region of interest" description="Disordered" evidence="2">
    <location>
        <begin position="662"/>
        <end position="687"/>
    </location>
</feature>
<feature type="region of interest" description="Disordered" evidence="2">
    <location>
        <begin position="1336"/>
        <end position="1448"/>
    </location>
</feature>
<dbReference type="PROSITE" id="PS51444">
    <property type="entry name" value="FH2"/>
    <property type="match status" value="1"/>
</dbReference>
<feature type="compositionally biased region" description="Low complexity" evidence="2">
    <location>
        <begin position="702"/>
        <end position="718"/>
    </location>
</feature>
<feature type="domain" description="FH2" evidence="3">
    <location>
        <begin position="829"/>
        <end position="1223"/>
    </location>
</feature>
<proteinExistence type="predicted"/>
<feature type="compositionally biased region" description="Pro residues" evidence="2">
    <location>
        <begin position="745"/>
        <end position="755"/>
    </location>
</feature>
<feature type="coiled-coil region" evidence="1">
    <location>
        <begin position="1108"/>
        <end position="1173"/>
    </location>
</feature>
<feature type="compositionally biased region" description="Polar residues" evidence="2">
    <location>
        <begin position="1423"/>
        <end position="1448"/>
    </location>
</feature>
<protein>
    <submittedName>
        <fullName evidence="4">Formin Homology 2 Domain</fullName>
    </submittedName>
</protein>
<dbReference type="InterPro" id="IPR015425">
    <property type="entry name" value="FH2_Formin"/>
</dbReference>
<evidence type="ECO:0000259" key="3">
    <source>
        <dbReference type="PROSITE" id="PS51444"/>
    </source>
</evidence>
<feature type="compositionally biased region" description="Polar residues" evidence="2">
    <location>
        <begin position="394"/>
        <end position="403"/>
    </location>
</feature>
<feature type="compositionally biased region" description="Low complexity" evidence="2">
    <location>
        <begin position="1350"/>
        <end position="1369"/>
    </location>
</feature>